<dbReference type="GeneTree" id="ENSGT00530000063168"/>
<dbReference type="SUPFAM" id="SSF88723">
    <property type="entry name" value="PIN domain-like"/>
    <property type="match status" value="1"/>
</dbReference>
<dbReference type="GO" id="GO:0005634">
    <property type="term" value="C:nucleus"/>
    <property type="evidence" value="ECO:0007669"/>
    <property type="project" value="TreeGrafter"/>
</dbReference>
<proteinExistence type="inferred from homology"/>
<evidence type="ECO:0000313" key="2">
    <source>
        <dbReference type="Ensembl" id="ENSTRUP00000014917.3"/>
    </source>
</evidence>
<accession>H2SR80</accession>
<dbReference type="CDD" id="cd18672">
    <property type="entry name" value="PIN_FAM120B-like"/>
    <property type="match status" value="1"/>
</dbReference>
<sequence length="472" mass="54193">MGVRGLQAFMERCCPEACEVVNLRESTIVVDGMACLRHWYTSKDWLCGGQWKEYMDVLKSWVETFTTAGIRLVFFFDGVVKEQKRPEWVKRRRKVNAEVSKIFHFVTKHKKQPVRDLFCLPFGLATFTCFALRTLGQEVFCTLQEADYEIASYACQHGSMGILGQDSDFLIYDSAPYFSVEKLRIDSLTTVLYNRHRLCQSLALVEKMYHIRNDALATYRWLIVFSHLVSSVWEGKRGESGLIPQCLNLSGSQREILQRVLDLYLLPAQRCDILTPSSDPDFEKHISAEACREKHVVAEGFMVYGVIWEGVIEYNNTLEDENDPELLPLAVLYKLCRQLIYGLLLLNREDDICSDLPAVREWFAYPGNSLLEPDMVHPIPREKPSLDLLWFATRPEVAAPRLTTFLSIFDCPEYSELYGNIEDSLLAALCLLTYIVLQIKSLSQEDLDAYLSQAVCLRLKSAQKLQQIKVSQ</sequence>
<dbReference type="eggNOG" id="ENOG502QRMW">
    <property type="taxonomic scope" value="Eukaryota"/>
</dbReference>
<dbReference type="OMA" id="YNIMCSG"/>
<name>H2SR80_TAKRU</name>
<evidence type="ECO:0000256" key="1">
    <source>
        <dbReference type="ARBA" id="ARBA00009495"/>
    </source>
</evidence>
<dbReference type="AlphaFoldDB" id="H2SR80"/>
<reference evidence="2 3" key="1">
    <citation type="journal article" date="2011" name="Genome Biol. Evol.">
        <title>Integration of the genetic map and genome assembly of fugu facilitates insights into distinct features of genome evolution in teleosts and mammals.</title>
        <authorList>
            <person name="Kai W."/>
            <person name="Kikuchi K."/>
            <person name="Tohari S."/>
            <person name="Chew A.K."/>
            <person name="Tay A."/>
            <person name="Fujiwara A."/>
            <person name="Hosoya S."/>
            <person name="Suetake H."/>
            <person name="Naruse K."/>
            <person name="Brenner S."/>
            <person name="Suzuki Y."/>
            <person name="Venkatesh B."/>
        </authorList>
    </citation>
    <scope>NUCLEOTIDE SEQUENCE [LARGE SCALE GENOMIC DNA]</scope>
</reference>
<dbReference type="PANTHER" id="PTHR15976">
    <property type="entry name" value="CONSTITUTIVE COACTIVATOR OF PEROXISOME PROLIFERATOR-ACTIVATED RECEPTOR GAMMA"/>
    <property type="match status" value="1"/>
</dbReference>
<organism evidence="2 3">
    <name type="scientific">Takifugu rubripes</name>
    <name type="common">Japanese pufferfish</name>
    <name type="synonym">Fugu rubripes</name>
    <dbReference type="NCBI Taxonomy" id="31033"/>
    <lineage>
        <taxon>Eukaryota</taxon>
        <taxon>Metazoa</taxon>
        <taxon>Chordata</taxon>
        <taxon>Craniata</taxon>
        <taxon>Vertebrata</taxon>
        <taxon>Euteleostomi</taxon>
        <taxon>Actinopterygii</taxon>
        <taxon>Neopterygii</taxon>
        <taxon>Teleostei</taxon>
        <taxon>Neoteleostei</taxon>
        <taxon>Acanthomorphata</taxon>
        <taxon>Eupercaria</taxon>
        <taxon>Tetraodontiformes</taxon>
        <taxon>Tetradontoidea</taxon>
        <taxon>Tetraodontidae</taxon>
        <taxon>Takifugu</taxon>
    </lineage>
</organism>
<dbReference type="Proteomes" id="UP000005226">
    <property type="component" value="Chromosome 13"/>
</dbReference>
<dbReference type="Ensembl" id="ENSTRUT00000014985.3">
    <property type="protein sequence ID" value="ENSTRUP00000014917.3"/>
    <property type="gene ID" value="ENSTRUG00000006139.3"/>
</dbReference>
<dbReference type="PANTHER" id="PTHR15976:SF17">
    <property type="entry name" value="CONSTITUTIVE COACTIVATOR OF PEROXISOME PROLIFERATOR-ACTIVATED RECEPTOR GAMMA"/>
    <property type="match status" value="1"/>
</dbReference>
<dbReference type="InParanoid" id="H2SR80"/>
<reference evidence="2" key="2">
    <citation type="submission" date="2025-08" db="UniProtKB">
        <authorList>
            <consortium name="Ensembl"/>
        </authorList>
    </citation>
    <scope>IDENTIFICATION</scope>
</reference>
<dbReference type="Gene3D" id="3.40.50.1010">
    <property type="entry name" value="5'-nuclease"/>
    <property type="match status" value="1"/>
</dbReference>
<dbReference type="InterPro" id="IPR029060">
    <property type="entry name" value="PIN-like_dom_sf"/>
</dbReference>
<protein>
    <submittedName>
        <fullName evidence="2">Family with sequence similarity 120 member B</fullName>
    </submittedName>
</protein>
<keyword evidence="3" id="KW-1185">Reference proteome</keyword>
<dbReference type="HOGENOM" id="CLU_007639_0_0_1"/>
<comment type="similarity">
    <text evidence="1">Belongs to the constitutive coactivator of PPAR-gamma family.</text>
</comment>
<dbReference type="STRING" id="31033.ENSTRUP00000014917"/>
<evidence type="ECO:0000313" key="3">
    <source>
        <dbReference type="Proteomes" id="UP000005226"/>
    </source>
</evidence>
<dbReference type="InterPro" id="IPR026784">
    <property type="entry name" value="Coact_PPARg"/>
</dbReference>
<reference evidence="2" key="3">
    <citation type="submission" date="2025-09" db="UniProtKB">
        <authorList>
            <consortium name="Ensembl"/>
        </authorList>
    </citation>
    <scope>IDENTIFICATION</scope>
</reference>